<dbReference type="Pfam" id="PF01436">
    <property type="entry name" value="NHL"/>
    <property type="match status" value="1"/>
</dbReference>
<proteinExistence type="predicted"/>
<sequence length="57" mass="6508">ENSRLMRWTRGAEQGTVIPVTNGLVRPMGLSFDRDGNLYVADSNNHRVQRFSIEKDC</sequence>
<comment type="caution">
    <text evidence="3">The sequence shown here is derived from an EMBL/GenBank/DDBJ whole genome shotgun (WGS) entry which is preliminary data.</text>
</comment>
<feature type="repeat" description="NHL" evidence="2">
    <location>
        <begin position="12"/>
        <end position="54"/>
    </location>
</feature>
<evidence type="ECO:0008006" key="5">
    <source>
        <dbReference type="Google" id="ProtNLM"/>
    </source>
</evidence>
<keyword evidence="1" id="KW-0677">Repeat</keyword>
<dbReference type="SUPFAM" id="SSF63829">
    <property type="entry name" value="Calcium-dependent phosphotriesterase"/>
    <property type="match status" value="1"/>
</dbReference>
<evidence type="ECO:0000256" key="2">
    <source>
        <dbReference type="PROSITE-ProRule" id="PRU00504"/>
    </source>
</evidence>
<dbReference type="AlphaFoldDB" id="A0A822BMB9"/>
<dbReference type="Proteomes" id="UP000663848">
    <property type="component" value="Unassembled WGS sequence"/>
</dbReference>
<dbReference type="Gene3D" id="2.120.10.30">
    <property type="entry name" value="TolB, C-terminal domain"/>
    <property type="match status" value="1"/>
</dbReference>
<name>A0A822BMB9_9BILA</name>
<dbReference type="InterPro" id="IPR001258">
    <property type="entry name" value="NHL_repeat"/>
</dbReference>
<dbReference type="PROSITE" id="PS51125">
    <property type="entry name" value="NHL"/>
    <property type="match status" value="1"/>
</dbReference>
<feature type="non-terminal residue" evidence="3">
    <location>
        <position position="1"/>
    </location>
</feature>
<accession>A0A822BMB9</accession>
<evidence type="ECO:0000313" key="3">
    <source>
        <dbReference type="EMBL" id="CAF5034499.1"/>
    </source>
</evidence>
<evidence type="ECO:0000256" key="1">
    <source>
        <dbReference type="ARBA" id="ARBA00022737"/>
    </source>
</evidence>
<evidence type="ECO:0000313" key="4">
    <source>
        <dbReference type="Proteomes" id="UP000663848"/>
    </source>
</evidence>
<dbReference type="EMBL" id="CAJOBR010044427">
    <property type="protein sequence ID" value="CAF5034499.1"/>
    <property type="molecule type" value="Genomic_DNA"/>
</dbReference>
<gene>
    <name evidence="3" type="ORF">QYT958_LOCUS40909</name>
</gene>
<organism evidence="3 4">
    <name type="scientific">Rotaria socialis</name>
    <dbReference type="NCBI Taxonomy" id="392032"/>
    <lineage>
        <taxon>Eukaryota</taxon>
        <taxon>Metazoa</taxon>
        <taxon>Spiralia</taxon>
        <taxon>Gnathifera</taxon>
        <taxon>Rotifera</taxon>
        <taxon>Eurotatoria</taxon>
        <taxon>Bdelloidea</taxon>
        <taxon>Philodinida</taxon>
        <taxon>Philodinidae</taxon>
        <taxon>Rotaria</taxon>
    </lineage>
</organism>
<dbReference type="InterPro" id="IPR011042">
    <property type="entry name" value="6-blade_b-propeller_TolB-like"/>
</dbReference>
<reference evidence="3" key="1">
    <citation type="submission" date="2021-02" db="EMBL/GenBank/DDBJ databases">
        <authorList>
            <person name="Nowell W R."/>
        </authorList>
    </citation>
    <scope>NUCLEOTIDE SEQUENCE</scope>
</reference>
<protein>
    <recommendedName>
        <fullName evidence="5">6-bladed beta-propeller</fullName>
    </recommendedName>
</protein>